<name>A0A811RLW5_9POAL</name>
<dbReference type="InterPro" id="IPR013969">
    <property type="entry name" value="Oligosacch_biosynth_Alg14"/>
</dbReference>
<keyword evidence="5" id="KW-0256">Endoplasmic reticulum</keyword>
<feature type="transmembrane region" description="Helical" evidence="8">
    <location>
        <begin position="130"/>
        <end position="149"/>
    </location>
</feature>
<comment type="subcellular location">
    <subcellularLocation>
        <location evidence="1">Endoplasmic reticulum membrane</location>
        <topology evidence="1">Single-pass membrane protein</topology>
    </subcellularLocation>
</comment>
<reference evidence="9" key="1">
    <citation type="submission" date="2020-10" db="EMBL/GenBank/DDBJ databases">
        <authorList>
            <person name="Han B."/>
            <person name="Lu T."/>
            <person name="Zhao Q."/>
            <person name="Huang X."/>
            <person name="Zhao Y."/>
        </authorList>
    </citation>
    <scope>NUCLEOTIDE SEQUENCE</scope>
</reference>
<evidence type="ECO:0000256" key="2">
    <source>
        <dbReference type="ARBA" id="ARBA00009731"/>
    </source>
</evidence>
<keyword evidence="6 8" id="KW-1133">Transmembrane helix</keyword>
<dbReference type="Gene3D" id="3.40.50.2000">
    <property type="entry name" value="Glycogen Phosphorylase B"/>
    <property type="match status" value="1"/>
</dbReference>
<evidence type="ECO:0000256" key="8">
    <source>
        <dbReference type="SAM" id="Phobius"/>
    </source>
</evidence>
<dbReference type="GO" id="GO:0043541">
    <property type="term" value="C:UDP-N-acetylglucosamine transferase complex"/>
    <property type="evidence" value="ECO:0007669"/>
    <property type="project" value="TreeGrafter"/>
</dbReference>
<evidence type="ECO:0000256" key="6">
    <source>
        <dbReference type="ARBA" id="ARBA00022989"/>
    </source>
</evidence>
<dbReference type="Proteomes" id="UP000604825">
    <property type="component" value="Unassembled WGS sequence"/>
</dbReference>
<dbReference type="AlphaFoldDB" id="A0A811RLW5"/>
<protein>
    <recommendedName>
        <fullName evidence="3">UDP-N-acetylglucosamine transferase subunit ALG14</fullName>
    </recommendedName>
</protein>
<gene>
    <name evidence="9" type="ORF">NCGR_LOCUS54033</name>
</gene>
<evidence type="ECO:0000313" key="10">
    <source>
        <dbReference type="Proteomes" id="UP000604825"/>
    </source>
</evidence>
<sequence>MAREPRRWPRRRWRASRPQNFVVATKATGAGTSLARTGSCFAALVSFARAACHFLRGDGEASDAPDPMLLLRLRAAAPERHRGFSSPPLPKWKEKETQNGWLPFQSDGMKTVENTHFMQIYRSREVGQSYITSIATTLLATLHAMWLVIRIRPQVIFCNGPGTCFPLCISAFLLKVLGLGWSSIFYIESIARVKKLSLSGLLLYKLRIADRFFVQWPQLQHEYPRACYAGRLM</sequence>
<proteinExistence type="inferred from homology"/>
<dbReference type="PANTHER" id="PTHR12154">
    <property type="entry name" value="GLYCOSYL TRANSFERASE-RELATED"/>
    <property type="match status" value="1"/>
</dbReference>
<evidence type="ECO:0000256" key="4">
    <source>
        <dbReference type="ARBA" id="ARBA00022692"/>
    </source>
</evidence>
<dbReference type="PANTHER" id="PTHR12154:SF4">
    <property type="entry name" value="UDP-N-ACETYLGLUCOSAMINE TRANSFERASE SUBUNIT ALG14 HOMOLOG"/>
    <property type="match status" value="1"/>
</dbReference>
<keyword evidence="7 8" id="KW-0472">Membrane</keyword>
<evidence type="ECO:0000256" key="1">
    <source>
        <dbReference type="ARBA" id="ARBA00004389"/>
    </source>
</evidence>
<dbReference type="Pfam" id="PF08660">
    <property type="entry name" value="Alg14"/>
    <property type="match status" value="1"/>
</dbReference>
<dbReference type="EMBL" id="CAJGYO010000015">
    <property type="protein sequence ID" value="CAD6270741.1"/>
    <property type="molecule type" value="Genomic_DNA"/>
</dbReference>
<keyword evidence="10" id="KW-1185">Reference proteome</keyword>
<comment type="similarity">
    <text evidence="2">Belongs to the ALG14 family.</text>
</comment>
<organism evidence="9 10">
    <name type="scientific">Miscanthus lutarioriparius</name>
    <dbReference type="NCBI Taxonomy" id="422564"/>
    <lineage>
        <taxon>Eukaryota</taxon>
        <taxon>Viridiplantae</taxon>
        <taxon>Streptophyta</taxon>
        <taxon>Embryophyta</taxon>
        <taxon>Tracheophyta</taxon>
        <taxon>Spermatophyta</taxon>
        <taxon>Magnoliopsida</taxon>
        <taxon>Liliopsida</taxon>
        <taxon>Poales</taxon>
        <taxon>Poaceae</taxon>
        <taxon>PACMAD clade</taxon>
        <taxon>Panicoideae</taxon>
        <taxon>Andropogonodae</taxon>
        <taxon>Andropogoneae</taxon>
        <taxon>Saccharinae</taxon>
        <taxon>Miscanthus</taxon>
    </lineage>
</organism>
<comment type="caution">
    <text evidence="9">The sequence shown here is derived from an EMBL/GenBank/DDBJ whole genome shotgun (WGS) entry which is preliminary data.</text>
</comment>
<evidence type="ECO:0000313" key="9">
    <source>
        <dbReference type="EMBL" id="CAD6270741.1"/>
    </source>
</evidence>
<accession>A0A811RLW5</accession>
<evidence type="ECO:0000256" key="5">
    <source>
        <dbReference type="ARBA" id="ARBA00022824"/>
    </source>
</evidence>
<dbReference type="OrthoDB" id="17098at2759"/>
<evidence type="ECO:0000256" key="7">
    <source>
        <dbReference type="ARBA" id="ARBA00023136"/>
    </source>
</evidence>
<keyword evidence="4 8" id="KW-0812">Transmembrane</keyword>
<dbReference type="GO" id="GO:0006488">
    <property type="term" value="P:dolichol-linked oligosaccharide biosynthetic process"/>
    <property type="evidence" value="ECO:0007669"/>
    <property type="project" value="InterPro"/>
</dbReference>
<feature type="transmembrane region" description="Helical" evidence="8">
    <location>
        <begin position="169"/>
        <end position="187"/>
    </location>
</feature>
<evidence type="ECO:0000256" key="3">
    <source>
        <dbReference type="ARBA" id="ARBA00017467"/>
    </source>
</evidence>
<dbReference type="GO" id="GO:0004577">
    <property type="term" value="F:N-acetylglucosaminyldiphosphodolichol N-acetylglucosaminyltransferase activity"/>
    <property type="evidence" value="ECO:0007669"/>
    <property type="project" value="TreeGrafter"/>
</dbReference>